<dbReference type="Gene3D" id="3.30.360.10">
    <property type="entry name" value="Dihydrodipicolinate Reductase, domain 2"/>
    <property type="match status" value="1"/>
</dbReference>
<dbReference type="Gene3D" id="3.40.50.720">
    <property type="entry name" value="NAD(P)-binding Rossmann-like Domain"/>
    <property type="match status" value="1"/>
</dbReference>
<name>A0A927BWS9_9BACL</name>
<dbReference type="EMBL" id="JACXIZ010000028">
    <property type="protein sequence ID" value="MBD2846934.1"/>
    <property type="molecule type" value="Genomic_DNA"/>
</dbReference>
<evidence type="ECO:0000313" key="6">
    <source>
        <dbReference type="Proteomes" id="UP000621560"/>
    </source>
</evidence>
<evidence type="ECO:0000256" key="1">
    <source>
        <dbReference type="ARBA" id="ARBA00010928"/>
    </source>
</evidence>
<evidence type="ECO:0000256" key="2">
    <source>
        <dbReference type="ARBA" id="ARBA00023002"/>
    </source>
</evidence>
<dbReference type="Pfam" id="PF02894">
    <property type="entry name" value="GFO_IDH_MocA_C"/>
    <property type="match status" value="1"/>
</dbReference>
<dbReference type="RefSeq" id="WP_190919757.1">
    <property type="nucleotide sequence ID" value="NZ_JACXIZ010000028.1"/>
</dbReference>
<keyword evidence="2" id="KW-0560">Oxidoreductase</keyword>
<comment type="caution">
    <text evidence="5">The sequence shown here is derived from an EMBL/GenBank/DDBJ whole genome shotgun (WGS) entry which is preliminary data.</text>
</comment>
<dbReference type="InterPro" id="IPR000683">
    <property type="entry name" value="Gfo/Idh/MocA-like_OxRdtase_N"/>
</dbReference>
<dbReference type="PANTHER" id="PTHR43708">
    <property type="entry name" value="CONSERVED EXPRESSED OXIDOREDUCTASE (EUROFUNG)"/>
    <property type="match status" value="1"/>
</dbReference>
<feature type="domain" description="Gfo/Idh/MocA-like oxidoreductase C-terminal" evidence="4">
    <location>
        <begin position="132"/>
        <end position="347"/>
    </location>
</feature>
<feature type="domain" description="Gfo/Idh/MocA-like oxidoreductase N-terminal" evidence="3">
    <location>
        <begin position="3"/>
        <end position="119"/>
    </location>
</feature>
<reference evidence="5" key="1">
    <citation type="submission" date="2020-09" db="EMBL/GenBank/DDBJ databases">
        <title>A novel bacterium of genus Paenibacillus, isolated from South China Sea.</title>
        <authorList>
            <person name="Huang H."/>
            <person name="Mo K."/>
            <person name="Hu Y."/>
        </authorList>
    </citation>
    <scope>NUCLEOTIDE SEQUENCE</scope>
    <source>
        <strain evidence="5">IB182496</strain>
    </source>
</reference>
<dbReference type="GO" id="GO:0016491">
    <property type="term" value="F:oxidoreductase activity"/>
    <property type="evidence" value="ECO:0007669"/>
    <property type="project" value="UniProtKB-KW"/>
</dbReference>
<accession>A0A927BWS9</accession>
<dbReference type="Pfam" id="PF01408">
    <property type="entry name" value="GFO_IDH_MocA"/>
    <property type="match status" value="1"/>
</dbReference>
<dbReference type="GO" id="GO:0000166">
    <property type="term" value="F:nucleotide binding"/>
    <property type="evidence" value="ECO:0007669"/>
    <property type="project" value="InterPro"/>
</dbReference>
<dbReference type="SUPFAM" id="SSF51735">
    <property type="entry name" value="NAD(P)-binding Rossmann-fold domains"/>
    <property type="match status" value="1"/>
</dbReference>
<dbReference type="PANTHER" id="PTHR43708:SF5">
    <property type="entry name" value="CONSERVED EXPRESSED OXIDOREDUCTASE (EUROFUNG)-RELATED"/>
    <property type="match status" value="1"/>
</dbReference>
<protein>
    <submittedName>
        <fullName evidence="5">Oxidoreductase</fullName>
    </submittedName>
</protein>
<dbReference type="InterPro" id="IPR051317">
    <property type="entry name" value="Gfo/Idh/MocA_oxidoreduct"/>
</dbReference>
<sequence>MTIEVGVIGYGLSGSVFHAPLIAATDGLRLAAFVSSDPAKVHRDYPGASVYDSVDALVAREELDVIVVSSPSRTHYDYAKQALKAGKHVIVEKPFTATAAEAEELIALAQQRGLVLTVYQNRRWDGDFLTVRRLVDEGLLGRITRYEAHYDRFRPEPNPGIWKEQDEPGTGILYDLGSHIIDQALTLFGAPETVWADLGMEREGSRIVDRYHVVLGYASGLRAILQSGSLVLRQGPRYQVHGDGGSFVKSGLDPQEQQLKDGLQPGAPDWGRDRPQTYGELTRMTGGLTLHSKVETVVGSYERFYEGVVRAVTEGAPPPVAAADGLRTIQVIEAALRSHAEQRVVRLAD</sequence>
<gene>
    <name evidence="5" type="ORF">IDH44_17185</name>
</gene>
<organism evidence="5 6">
    <name type="scientific">Paenibacillus sabuli</name>
    <dbReference type="NCBI Taxonomy" id="2772509"/>
    <lineage>
        <taxon>Bacteria</taxon>
        <taxon>Bacillati</taxon>
        <taxon>Bacillota</taxon>
        <taxon>Bacilli</taxon>
        <taxon>Bacillales</taxon>
        <taxon>Paenibacillaceae</taxon>
        <taxon>Paenibacillus</taxon>
    </lineage>
</organism>
<dbReference type="InterPro" id="IPR004104">
    <property type="entry name" value="Gfo/Idh/MocA-like_OxRdtase_C"/>
</dbReference>
<dbReference type="InterPro" id="IPR036291">
    <property type="entry name" value="NAD(P)-bd_dom_sf"/>
</dbReference>
<evidence type="ECO:0000259" key="3">
    <source>
        <dbReference type="Pfam" id="PF01408"/>
    </source>
</evidence>
<evidence type="ECO:0000259" key="4">
    <source>
        <dbReference type="Pfam" id="PF02894"/>
    </source>
</evidence>
<dbReference type="Proteomes" id="UP000621560">
    <property type="component" value="Unassembled WGS sequence"/>
</dbReference>
<proteinExistence type="inferred from homology"/>
<dbReference type="AlphaFoldDB" id="A0A927BWS9"/>
<evidence type="ECO:0000313" key="5">
    <source>
        <dbReference type="EMBL" id="MBD2846934.1"/>
    </source>
</evidence>
<dbReference type="NCBIfam" id="NF008607">
    <property type="entry name" value="PRK11579.1"/>
    <property type="match status" value="1"/>
</dbReference>
<keyword evidence="6" id="KW-1185">Reference proteome</keyword>
<comment type="similarity">
    <text evidence="1">Belongs to the Gfo/Idh/MocA family.</text>
</comment>